<keyword evidence="1" id="KW-0812">Transmembrane</keyword>
<keyword evidence="1" id="KW-1133">Transmembrane helix</keyword>
<keyword evidence="1" id="KW-0472">Membrane</keyword>
<dbReference type="Pfam" id="PF06564">
    <property type="entry name" value="CBP_BcsQ"/>
    <property type="match status" value="1"/>
</dbReference>
<dbReference type="InterPro" id="IPR017746">
    <property type="entry name" value="Cellulose_synthase_operon_BcsQ"/>
</dbReference>
<evidence type="ECO:0000313" key="3">
    <source>
        <dbReference type="Proteomes" id="UP000661918"/>
    </source>
</evidence>
<dbReference type="Gene3D" id="3.40.50.300">
    <property type="entry name" value="P-loop containing nucleotide triphosphate hydrolases"/>
    <property type="match status" value="1"/>
</dbReference>
<dbReference type="InterPro" id="IPR050445">
    <property type="entry name" value="Bact_polysacc_biosynth/exp"/>
</dbReference>
<reference evidence="3" key="1">
    <citation type="journal article" date="2019" name="Int. J. Syst. Evol. Microbiol.">
        <title>The Global Catalogue of Microorganisms (GCM) 10K type strain sequencing project: providing services to taxonomists for standard genome sequencing and annotation.</title>
        <authorList>
            <consortium name="The Broad Institute Genomics Platform"/>
            <consortium name="The Broad Institute Genome Sequencing Center for Infectious Disease"/>
            <person name="Wu L."/>
            <person name="Ma J."/>
        </authorList>
    </citation>
    <scope>NUCLEOTIDE SEQUENCE [LARGE SCALE GENOMIC DNA]</scope>
    <source>
        <strain evidence="3">JCM 15443</strain>
    </source>
</reference>
<dbReference type="Proteomes" id="UP000661918">
    <property type="component" value="Unassembled WGS sequence"/>
</dbReference>
<sequence length="557" mass="59856">MTSVPPPRRLPSDLLCQEPNTEIDLISLWRGVRLLLPKILLVAIGLSLAVYWWSRTQPVIYEAVASLIASSTQGQIGVVGGSVISPLPAGTVAQVTQSPLVLRPLIAAVRENRSLLTAERQWLVSQLERDLSSPDERREKIVSVSAEQGIGENSVYTLRTRAPSASAARVLANLASEQLLAWDTERTLREVALAQTNFTLQLAQVDRRLSLPGLSSLERQTLIYRRATMQDNLAQLAFLKTARPSSLQALVSAVDPAQPITASPLRNAALIGVLGLFLGSGMAVVLTLMRPLIWTERDLVSRGLSTLAVLPRHRAGLSDSQELIGFLRVQVLNVLQNHDRPVLMVAGVAGGEGASTLCARLALSLAHSGQRVLVVNADQKRGIQHPLEVKGGADQPWRQMTEPGGARDMQSVVSETPALQIKEVGLRVHLLAASGTPGSTDRADLPAGGPEISTLVDMAGQSGLGEMLRCWGQGHDLILVDSPPLLVCSDGLRLGQHTDGILIVIEAGRTSLYELDQTLRYAAAVGLPVLGFVLNKAPAVARRSRFKHDGIRTGEAR</sequence>
<feature type="transmembrane region" description="Helical" evidence="1">
    <location>
        <begin position="35"/>
        <end position="53"/>
    </location>
</feature>
<evidence type="ECO:0000313" key="2">
    <source>
        <dbReference type="EMBL" id="GGM18531.1"/>
    </source>
</evidence>
<evidence type="ECO:0000256" key="1">
    <source>
        <dbReference type="SAM" id="Phobius"/>
    </source>
</evidence>
<comment type="caution">
    <text evidence="2">The sequence shown here is derived from an EMBL/GenBank/DDBJ whole genome shotgun (WGS) entry which is preliminary data.</text>
</comment>
<proteinExistence type="predicted"/>
<dbReference type="EMBL" id="BMOM01000032">
    <property type="protein sequence ID" value="GGM18531.1"/>
    <property type="molecule type" value="Genomic_DNA"/>
</dbReference>
<protein>
    <submittedName>
        <fullName evidence="2">ExoP</fullName>
    </submittedName>
</protein>
<accession>A0ABQ2GYK2</accession>
<keyword evidence="3" id="KW-1185">Reference proteome</keyword>
<dbReference type="SUPFAM" id="SSF52540">
    <property type="entry name" value="P-loop containing nucleoside triphosphate hydrolases"/>
    <property type="match status" value="1"/>
</dbReference>
<gene>
    <name evidence="2" type="ORF">GCM10010841_28320</name>
</gene>
<organism evidence="2 3">
    <name type="scientific">Deinococcus aerophilus</name>
    <dbReference type="NCBI Taxonomy" id="522488"/>
    <lineage>
        <taxon>Bacteria</taxon>
        <taxon>Thermotogati</taxon>
        <taxon>Deinococcota</taxon>
        <taxon>Deinococci</taxon>
        <taxon>Deinococcales</taxon>
        <taxon>Deinococcaceae</taxon>
        <taxon>Deinococcus</taxon>
    </lineage>
</organism>
<dbReference type="InterPro" id="IPR027417">
    <property type="entry name" value="P-loop_NTPase"/>
</dbReference>
<feature type="transmembrane region" description="Helical" evidence="1">
    <location>
        <begin position="268"/>
        <end position="289"/>
    </location>
</feature>
<name>A0ABQ2GYK2_9DEIO</name>
<dbReference type="PANTHER" id="PTHR32309:SF31">
    <property type="entry name" value="CAPSULAR EXOPOLYSACCHARIDE FAMILY"/>
    <property type="match status" value="1"/>
</dbReference>
<dbReference type="PANTHER" id="PTHR32309">
    <property type="entry name" value="TYROSINE-PROTEIN KINASE"/>
    <property type="match status" value="1"/>
</dbReference>